<keyword evidence="2" id="KW-0812">Transmembrane</keyword>
<evidence type="ECO:0000256" key="1">
    <source>
        <dbReference type="SAM" id="MobiDB-lite"/>
    </source>
</evidence>
<evidence type="ECO:0000313" key="4">
    <source>
        <dbReference type="Proteomes" id="UP001601976"/>
    </source>
</evidence>
<evidence type="ECO:0000313" key="3">
    <source>
        <dbReference type="EMBL" id="MFF3339396.1"/>
    </source>
</evidence>
<organism evidence="3 4">
    <name type="scientific">Streptomyces flavidovirens</name>
    <dbReference type="NCBI Taxonomy" id="67298"/>
    <lineage>
        <taxon>Bacteria</taxon>
        <taxon>Bacillati</taxon>
        <taxon>Actinomycetota</taxon>
        <taxon>Actinomycetes</taxon>
        <taxon>Kitasatosporales</taxon>
        <taxon>Streptomycetaceae</taxon>
        <taxon>Streptomyces</taxon>
    </lineage>
</organism>
<dbReference type="Proteomes" id="UP001601976">
    <property type="component" value="Unassembled WGS sequence"/>
</dbReference>
<dbReference type="EMBL" id="JBIAPK010000003">
    <property type="protein sequence ID" value="MFF3339396.1"/>
    <property type="molecule type" value="Genomic_DNA"/>
</dbReference>
<sequence length="146" mass="14797">MAGHAAIPGRSRRPVRPSEPESTEPTGSGDGSDVRRHRGIVPVILGVVYGIYASFLARDAGPITGWNVGFGVLCAVVVAALCFLLGRTGGALIPLVRAAAYGALFGVALGFLHSLAGNSILDSVIVGGAAGAGLGAAAFYVFYTRE</sequence>
<evidence type="ECO:0000256" key="2">
    <source>
        <dbReference type="SAM" id="Phobius"/>
    </source>
</evidence>
<accession>A0ABW6REI3</accession>
<feature type="transmembrane region" description="Helical" evidence="2">
    <location>
        <begin position="98"/>
        <end position="117"/>
    </location>
</feature>
<keyword evidence="2" id="KW-0472">Membrane</keyword>
<feature type="transmembrane region" description="Helical" evidence="2">
    <location>
        <begin position="63"/>
        <end position="86"/>
    </location>
</feature>
<feature type="region of interest" description="Disordered" evidence="1">
    <location>
        <begin position="1"/>
        <end position="35"/>
    </location>
</feature>
<keyword evidence="2" id="KW-1133">Transmembrane helix</keyword>
<name>A0ABW6REI3_9ACTN</name>
<evidence type="ECO:0008006" key="5">
    <source>
        <dbReference type="Google" id="ProtNLM"/>
    </source>
</evidence>
<feature type="transmembrane region" description="Helical" evidence="2">
    <location>
        <begin position="39"/>
        <end position="57"/>
    </location>
</feature>
<comment type="caution">
    <text evidence="3">The sequence shown here is derived from an EMBL/GenBank/DDBJ whole genome shotgun (WGS) entry which is preliminary data.</text>
</comment>
<dbReference type="RefSeq" id="WP_355712061.1">
    <property type="nucleotide sequence ID" value="NZ_JBEXNP010000001.1"/>
</dbReference>
<reference evidence="3 4" key="1">
    <citation type="submission" date="2024-10" db="EMBL/GenBank/DDBJ databases">
        <title>The Natural Products Discovery Center: Release of the First 8490 Sequenced Strains for Exploring Actinobacteria Biosynthetic Diversity.</title>
        <authorList>
            <person name="Kalkreuter E."/>
            <person name="Kautsar S.A."/>
            <person name="Yang D."/>
            <person name="Bader C.D."/>
            <person name="Teijaro C.N."/>
            <person name="Fluegel L."/>
            <person name="Davis C.M."/>
            <person name="Simpson J.R."/>
            <person name="Lauterbach L."/>
            <person name="Steele A.D."/>
            <person name="Gui C."/>
            <person name="Meng S."/>
            <person name="Li G."/>
            <person name="Viehrig K."/>
            <person name="Ye F."/>
            <person name="Su P."/>
            <person name="Kiefer A.F."/>
            <person name="Nichols A."/>
            <person name="Cepeda A.J."/>
            <person name="Yan W."/>
            <person name="Fan B."/>
            <person name="Jiang Y."/>
            <person name="Adhikari A."/>
            <person name="Zheng C.-J."/>
            <person name="Schuster L."/>
            <person name="Cowan T.M."/>
            <person name="Smanski M.J."/>
            <person name="Chevrette M.G."/>
            <person name="De Carvalho L.P.S."/>
            <person name="Shen B."/>
        </authorList>
    </citation>
    <scope>NUCLEOTIDE SEQUENCE [LARGE SCALE GENOMIC DNA]</scope>
    <source>
        <strain evidence="3 4">NPDC003029</strain>
    </source>
</reference>
<keyword evidence="4" id="KW-1185">Reference proteome</keyword>
<proteinExistence type="predicted"/>
<gene>
    <name evidence="3" type="ORF">ACFYWW_11795</name>
</gene>
<protein>
    <recommendedName>
        <fullName evidence="5">Integral membrane protein</fullName>
    </recommendedName>
</protein>
<feature type="transmembrane region" description="Helical" evidence="2">
    <location>
        <begin position="123"/>
        <end position="143"/>
    </location>
</feature>